<dbReference type="Proteomes" id="UP000711996">
    <property type="component" value="Unassembled WGS sequence"/>
</dbReference>
<comment type="caution">
    <text evidence="5">The sequence shown here is derived from an EMBL/GenBank/DDBJ whole genome shotgun (WGS) entry which is preliminary data.</text>
</comment>
<evidence type="ECO:0000259" key="4">
    <source>
        <dbReference type="PROSITE" id="PS50837"/>
    </source>
</evidence>
<dbReference type="PROSITE" id="PS50297">
    <property type="entry name" value="ANK_REP_REGION"/>
    <property type="match status" value="5"/>
</dbReference>
<dbReference type="PROSITE" id="PS50088">
    <property type="entry name" value="ANK_REPEAT"/>
    <property type="match status" value="5"/>
</dbReference>
<dbReference type="Pfam" id="PF24883">
    <property type="entry name" value="NPHP3_N"/>
    <property type="match status" value="1"/>
</dbReference>
<dbReference type="SMART" id="SM00248">
    <property type="entry name" value="ANK"/>
    <property type="match status" value="8"/>
</dbReference>
<feature type="repeat" description="ANK" evidence="2">
    <location>
        <begin position="945"/>
        <end position="977"/>
    </location>
</feature>
<dbReference type="Pfam" id="PF12796">
    <property type="entry name" value="Ank_2"/>
    <property type="match status" value="3"/>
</dbReference>
<dbReference type="InterPro" id="IPR027417">
    <property type="entry name" value="P-loop_NTPase"/>
</dbReference>
<dbReference type="PANTHER" id="PTHR46082">
    <property type="entry name" value="ATP/GTP-BINDING PROTEIN-RELATED"/>
    <property type="match status" value="1"/>
</dbReference>
<dbReference type="PROSITE" id="PS50837">
    <property type="entry name" value="NACHT"/>
    <property type="match status" value="1"/>
</dbReference>
<organism evidence="5 6">
    <name type="scientific">Colletotrichum siamense</name>
    <name type="common">Anthracnose fungus</name>
    <dbReference type="NCBI Taxonomy" id="690259"/>
    <lineage>
        <taxon>Eukaryota</taxon>
        <taxon>Fungi</taxon>
        <taxon>Dikarya</taxon>
        <taxon>Ascomycota</taxon>
        <taxon>Pezizomycotina</taxon>
        <taxon>Sordariomycetes</taxon>
        <taxon>Hypocreomycetidae</taxon>
        <taxon>Glomerellales</taxon>
        <taxon>Glomerellaceae</taxon>
        <taxon>Colletotrichum</taxon>
        <taxon>Colletotrichum gloeosporioides species complex</taxon>
    </lineage>
</organism>
<keyword evidence="1" id="KW-0677">Repeat</keyword>
<accession>A0A9P5EU66</accession>
<name>A0A9P5EU66_COLSI</name>
<dbReference type="InterPro" id="IPR002110">
    <property type="entry name" value="Ankyrin_rpt"/>
</dbReference>
<feature type="domain" description="NACHT" evidence="4">
    <location>
        <begin position="402"/>
        <end position="548"/>
    </location>
</feature>
<gene>
    <name evidence="5" type="primary">ANK1-3</name>
    <name evidence="5" type="ORF">CGCSCA2_v006395</name>
</gene>
<reference evidence="5" key="1">
    <citation type="submission" date="2019-06" db="EMBL/GenBank/DDBJ databases">
        <authorList>
            <person name="Gan P."/>
            <person name="Shirasu K."/>
        </authorList>
    </citation>
    <scope>NUCLEOTIDE SEQUENCE [LARGE SCALE GENOMIC DNA]</scope>
    <source>
        <strain evidence="5">CAD2</strain>
    </source>
</reference>
<dbReference type="GO" id="GO:0003824">
    <property type="term" value="F:catalytic activity"/>
    <property type="evidence" value="ECO:0007669"/>
    <property type="project" value="InterPro"/>
</dbReference>
<dbReference type="Gene3D" id="3.40.50.300">
    <property type="entry name" value="P-loop containing nucleotide triphosphate hydrolases"/>
    <property type="match status" value="1"/>
</dbReference>
<dbReference type="InterPro" id="IPR056884">
    <property type="entry name" value="NPHP3-like_N"/>
</dbReference>
<dbReference type="Pfam" id="PF01048">
    <property type="entry name" value="PNP_UDP_1"/>
    <property type="match status" value="1"/>
</dbReference>
<dbReference type="PANTHER" id="PTHR46082:SF11">
    <property type="entry name" value="AAA+ ATPASE DOMAIN-CONTAINING PROTEIN-RELATED"/>
    <property type="match status" value="1"/>
</dbReference>
<dbReference type="InterPro" id="IPR000845">
    <property type="entry name" value="Nucleoside_phosphorylase_d"/>
</dbReference>
<keyword evidence="6" id="KW-1185">Reference proteome</keyword>
<dbReference type="OrthoDB" id="194358at2759"/>
<protein>
    <submittedName>
        <fullName evidence="5">Ankyrin-1</fullName>
    </submittedName>
</protein>
<evidence type="ECO:0000313" key="5">
    <source>
        <dbReference type="EMBL" id="KAF4859455.1"/>
    </source>
</evidence>
<feature type="repeat" description="ANK" evidence="2">
    <location>
        <begin position="880"/>
        <end position="912"/>
    </location>
</feature>
<feature type="region of interest" description="Disordered" evidence="3">
    <location>
        <begin position="179"/>
        <end position="209"/>
    </location>
</feature>
<feature type="repeat" description="ANK" evidence="2">
    <location>
        <begin position="848"/>
        <end position="880"/>
    </location>
</feature>
<feature type="repeat" description="ANK" evidence="2">
    <location>
        <begin position="816"/>
        <end position="848"/>
    </location>
</feature>
<proteinExistence type="predicted"/>
<keyword evidence="2" id="KW-0040">ANK repeat</keyword>
<evidence type="ECO:0000313" key="6">
    <source>
        <dbReference type="Proteomes" id="UP000711996"/>
    </source>
</evidence>
<dbReference type="SUPFAM" id="SSF53167">
    <property type="entry name" value="Purine and uridine phosphorylases"/>
    <property type="match status" value="1"/>
</dbReference>
<sequence>MPKAREYTIGWICAIATEFVAAQAFLEEKHEDPEILAPNDNNTYALGRIGRHNVAIATLPKSSIGTVSAAVVARDMVHTFPNIRVGLMVGVGGGAPSQLHDIRLGDVVVGCPGAGEGGIIQYDYGKTIQDQAFKETGHFNQPPQSILTAVTALEAKFALDGHRINDDVEGIFNQRPRLRKTYSLPPPNTDRLYRSDITHPQDQSADCSRDCDSSHLIHRHERDDDEDNPAIHYGLIASANQLMKDALRRDELAIKRNVLCFEMEAAGLANHFPCLVVRGICDYSDTHKNKIWQGFAAMSAAAYAKDLLGQLAPSRIETEAPVAEILKTVEANQREQTQMLVESKAIIREMKSDQQFDHIRRWLKPPDTSTNANQARNLRHMGTGQWIFKSQVFQEWNNGSRQNLWLHGLAGCGKTVLSTTILDSLLSQDNQVALQFFFDFSDGQKQTVDQMVRGLVYQLYTITAGSAELAAKHRLDDLYTSHNRGDEQPGTNDLSDCFFAMLKHSHKVYIVLDALDECADRKGILAWVVKFTSLFSLRHVKLLITCRPEVEFQQQIPPAVGPDNYVSLHLDSVNEDIRSYVNAQLRLRLGFKRWASAPKVLQRISEQVGDRADGMFRWAACQLDTLEDSLNLEEIETALKSLPKDLNETYSRILAQIPSTRKDKSILLLQVLVHSRKPLSLQEAVDLVAIGQQGFQPEYRMPDPAEIPRFCPSLVTIVDVKEYPGKIRKEVHLAHFSVKEYLVDTEGTTFNLTDASISMTHAFLSYLMGSAYVMRSSEIQYPETICPLEHAADQGHHQMVKLLLNRGADVKTQVNQRTTPLYQACTRRHLDIARTLLEHGADPNLPAGSFYPLGNASERGRLEIVRLLLDYGADVNASCFNGSPILLAATNGHEEVVRLLLESGADVNLRSSVDRSPLAEASMEGHVGIVHLLLRNHALVDGPTCSGSALLAAAQKGHASVVRLLLEYGATYEAQHVCEDPKSRYKGWDYESYPSPTLKQLQDNYRPRSGDDPLSVASKFGHGEVVRQFLEKRVPSNMPSQYWSGVLAITIKWGHYHITEMLVKAGVDVNAPVADYGCVLNLALTRRRLKVVELLWRQGADLNIRCTTNRHWTLGMNSVELARHLKLTEIADLISQAPPSTECQRVDGGGFISNI</sequence>
<dbReference type="InterPro" id="IPR053137">
    <property type="entry name" value="NLR-like"/>
</dbReference>
<dbReference type="Gene3D" id="1.25.40.20">
    <property type="entry name" value="Ankyrin repeat-containing domain"/>
    <property type="match status" value="2"/>
</dbReference>
<dbReference type="GO" id="GO:0009116">
    <property type="term" value="P:nucleoside metabolic process"/>
    <property type="evidence" value="ECO:0007669"/>
    <property type="project" value="InterPro"/>
</dbReference>
<dbReference type="SUPFAM" id="SSF48403">
    <property type="entry name" value="Ankyrin repeat"/>
    <property type="match status" value="2"/>
</dbReference>
<feature type="repeat" description="ANK" evidence="2">
    <location>
        <begin position="783"/>
        <end position="815"/>
    </location>
</feature>
<evidence type="ECO:0000256" key="2">
    <source>
        <dbReference type="PROSITE-ProRule" id="PRU00023"/>
    </source>
</evidence>
<dbReference type="InterPro" id="IPR007111">
    <property type="entry name" value="NACHT_NTPase"/>
</dbReference>
<dbReference type="Gene3D" id="3.40.50.1580">
    <property type="entry name" value="Nucleoside phosphorylase domain"/>
    <property type="match status" value="1"/>
</dbReference>
<evidence type="ECO:0000256" key="3">
    <source>
        <dbReference type="SAM" id="MobiDB-lite"/>
    </source>
</evidence>
<dbReference type="InterPro" id="IPR036770">
    <property type="entry name" value="Ankyrin_rpt-contain_sf"/>
</dbReference>
<evidence type="ECO:0000256" key="1">
    <source>
        <dbReference type="ARBA" id="ARBA00022737"/>
    </source>
</evidence>
<dbReference type="EMBL" id="QPMT01000017">
    <property type="protein sequence ID" value="KAF4859455.1"/>
    <property type="molecule type" value="Genomic_DNA"/>
</dbReference>
<dbReference type="InterPro" id="IPR035994">
    <property type="entry name" value="Nucleoside_phosphorylase_sf"/>
</dbReference>
<dbReference type="AlphaFoldDB" id="A0A9P5EU66"/>
<dbReference type="SUPFAM" id="SSF52540">
    <property type="entry name" value="P-loop containing nucleoside triphosphate hydrolases"/>
    <property type="match status" value="1"/>
</dbReference>